<comment type="caution">
    <text evidence="4">Lacks conserved residue(s) required for the propagation of feature annotation.</text>
</comment>
<sequence length="197" mass="22026">MPVKTPVLILASSSPRRKELLSLLGMRFRTLPVDTDEKFDPSKTIEENVTAIAQQKAEAAWNMLHEPNENVMVIGADTVVALGSSALGKPGSYEEAVHMLKKLQNTTHMVHTGFVLLSSEYSYSECVTTTVEFEPMSLQDIKRYLDQVKPFDKAGSYGIQDPLMACHVRRIDGCYYNVVGLPVSRLCLALKRYFPEI</sequence>
<comment type="similarity">
    <text evidence="4">Belongs to the Maf family. YhdE subfamily.</text>
</comment>
<feature type="active site" description="Proton acceptor" evidence="4">
    <location>
        <position position="77"/>
    </location>
</feature>
<proteinExistence type="inferred from homology"/>
<gene>
    <name evidence="5" type="ORF">ASB62_08565</name>
</gene>
<dbReference type="GO" id="GO:0009117">
    <property type="term" value="P:nucleotide metabolic process"/>
    <property type="evidence" value="ECO:0007669"/>
    <property type="project" value="UniProtKB-KW"/>
</dbReference>
<comment type="subcellular location">
    <subcellularLocation>
        <location evidence="4">Cytoplasm</location>
    </subcellularLocation>
</comment>
<dbReference type="AlphaFoldDB" id="A0A101J5T0"/>
<comment type="catalytic activity">
    <reaction evidence="4">
        <text>UTP + H2O = UMP + diphosphate + H(+)</text>
        <dbReference type="Rhea" id="RHEA:29395"/>
        <dbReference type="ChEBI" id="CHEBI:15377"/>
        <dbReference type="ChEBI" id="CHEBI:15378"/>
        <dbReference type="ChEBI" id="CHEBI:33019"/>
        <dbReference type="ChEBI" id="CHEBI:46398"/>
        <dbReference type="ChEBI" id="CHEBI:57865"/>
        <dbReference type="EC" id="3.6.1.9"/>
    </reaction>
</comment>
<dbReference type="EMBL" id="LMBR01000218">
    <property type="protein sequence ID" value="KUL20716.1"/>
    <property type="molecule type" value="Genomic_DNA"/>
</dbReference>
<dbReference type="PANTHER" id="PTHR43213:SF5">
    <property type="entry name" value="BIFUNCTIONAL DTTP_UTP PYROPHOSPHATASE_METHYLTRANSFERASE PROTEIN-RELATED"/>
    <property type="match status" value="1"/>
</dbReference>
<feature type="site" description="Important for substrate specificity" evidence="4">
    <location>
        <position position="16"/>
    </location>
</feature>
<dbReference type="GO" id="GO:0036221">
    <property type="term" value="F:UTP diphosphatase activity"/>
    <property type="evidence" value="ECO:0007669"/>
    <property type="project" value="RHEA"/>
</dbReference>
<accession>A0A101J5T0</accession>
<evidence type="ECO:0000313" key="6">
    <source>
        <dbReference type="Proteomes" id="UP000053937"/>
    </source>
</evidence>
<evidence type="ECO:0000256" key="2">
    <source>
        <dbReference type="ARBA" id="ARBA00022801"/>
    </source>
</evidence>
<dbReference type="EC" id="3.6.1.9" evidence="4"/>
<dbReference type="OrthoDB" id="9807767at2"/>
<keyword evidence="3 4" id="KW-0546">Nucleotide metabolism</keyword>
<dbReference type="HAMAP" id="MF_00528">
    <property type="entry name" value="Maf"/>
    <property type="match status" value="1"/>
</dbReference>
<protein>
    <recommendedName>
        <fullName evidence="4">dTTP/UTP pyrophosphatase</fullName>
        <shortName evidence="4">dTTPase/UTPase</shortName>
        <ecNumber evidence="4">3.6.1.9</ecNumber>
    </recommendedName>
    <alternativeName>
        <fullName evidence="4">Nucleoside triphosphate pyrophosphatase</fullName>
    </alternativeName>
    <alternativeName>
        <fullName evidence="4">Nucleotide pyrophosphatase</fullName>
        <shortName evidence="4">Nucleotide PPase</shortName>
    </alternativeName>
</protein>
<comment type="function">
    <text evidence="4">Nucleoside triphosphate pyrophosphatase that hydrolyzes dTTP and UTP. May have a dual role in cell division arrest and in preventing the incorporation of modified nucleotides into cellular nucleic acids.</text>
</comment>
<feature type="site" description="Important for substrate specificity" evidence="4">
    <location>
        <position position="78"/>
    </location>
</feature>
<evidence type="ECO:0000256" key="4">
    <source>
        <dbReference type="HAMAP-Rule" id="MF_00528"/>
    </source>
</evidence>
<dbReference type="Gene3D" id="3.90.950.10">
    <property type="match status" value="1"/>
</dbReference>
<dbReference type="GO" id="GO:0036218">
    <property type="term" value="F:dTTP diphosphatase activity"/>
    <property type="evidence" value="ECO:0007669"/>
    <property type="project" value="RHEA"/>
</dbReference>
<dbReference type="InterPro" id="IPR003697">
    <property type="entry name" value="Maf-like"/>
</dbReference>
<dbReference type="RefSeq" id="WP_059139484.1">
    <property type="nucleotide sequence ID" value="NZ_LMBR01000218.1"/>
</dbReference>
<keyword evidence="2 4" id="KW-0378">Hydrolase</keyword>
<comment type="catalytic activity">
    <reaction evidence="4">
        <text>dTTP + H2O = dTMP + diphosphate + H(+)</text>
        <dbReference type="Rhea" id="RHEA:28534"/>
        <dbReference type="ChEBI" id="CHEBI:15377"/>
        <dbReference type="ChEBI" id="CHEBI:15378"/>
        <dbReference type="ChEBI" id="CHEBI:33019"/>
        <dbReference type="ChEBI" id="CHEBI:37568"/>
        <dbReference type="ChEBI" id="CHEBI:63528"/>
        <dbReference type="EC" id="3.6.1.9"/>
    </reaction>
</comment>
<evidence type="ECO:0000256" key="1">
    <source>
        <dbReference type="ARBA" id="ARBA00001968"/>
    </source>
</evidence>
<dbReference type="Proteomes" id="UP000053937">
    <property type="component" value="Unassembled WGS sequence"/>
</dbReference>
<organism evidence="5 6">
    <name type="scientific">Chlorobium limicola</name>
    <dbReference type="NCBI Taxonomy" id="1092"/>
    <lineage>
        <taxon>Bacteria</taxon>
        <taxon>Pseudomonadati</taxon>
        <taxon>Chlorobiota</taxon>
        <taxon>Chlorobiia</taxon>
        <taxon>Chlorobiales</taxon>
        <taxon>Chlorobiaceae</taxon>
        <taxon>Chlorobium/Pelodictyon group</taxon>
        <taxon>Chlorobium</taxon>
    </lineage>
</organism>
<comment type="caution">
    <text evidence="5">The sequence shown here is derived from an EMBL/GenBank/DDBJ whole genome shotgun (WGS) entry which is preliminary data.</text>
</comment>
<dbReference type="Pfam" id="PF02545">
    <property type="entry name" value="Maf"/>
    <property type="match status" value="1"/>
</dbReference>
<name>A0A101J5T0_CHLLI</name>
<dbReference type="InterPro" id="IPR029001">
    <property type="entry name" value="ITPase-like_fam"/>
</dbReference>
<dbReference type="PANTHER" id="PTHR43213">
    <property type="entry name" value="BIFUNCTIONAL DTTP/UTP PYROPHOSPHATASE/METHYLTRANSFERASE PROTEIN-RELATED"/>
    <property type="match status" value="1"/>
</dbReference>
<comment type="cofactor">
    <cofactor evidence="1 4">
        <name>a divalent metal cation</name>
        <dbReference type="ChEBI" id="CHEBI:60240"/>
    </cofactor>
</comment>
<keyword evidence="6" id="KW-1185">Reference proteome</keyword>
<dbReference type="GO" id="GO:0005737">
    <property type="term" value="C:cytoplasm"/>
    <property type="evidence" value="ECO:0007669"/>
    <property type="project" value="UniProtKB-SubCell"/>
</dbReference>
<keyword evidence="4" id="KW-0963">Cytoplasm</keyword>
<dbReference type="SUPFAM" id="SSF52972">
    <property type="entry name" value="ITPase-like"/>
    <property type="match status" value="1"/>
</dbReference>
<feature type="site" description="Important for substrate specificity" evidence="4">
    <location>
        <position position="160"/>
    </location>
</feature>
<reference evidence="5 6" key="1">
    <citation type="submission" date="2015-10" db="EMBL/GenBank/DDBJ databases">
        <title>Draft Genome Sequence of Chlorobium limicola strain Frasassi Growing under Artificial Lighting in the Frasassi Cave System.</title>
        <authorList>
            <person name="Mansor M."/>
            <person name="Macalady J."/>
        </authorList>
    </citation>
    <scope>NUCLEOTIDE SEQUENCE [LARGE SCALE GENOMIC DNA]</scope>
    <source>
        <strain evidence="5 6">Frasassi</strain>
    </source>
</reference>
<dbReference type="CDD" id="cd00555">
    <property type="entry name" value="Maf"/>
    <property type="match status" value="1"/>
</dbReference>
<evidence type="ECO:0000313" key="5">
    <source>
        <dbReference type="EMBL" id="KUL20716.1"/>
    </source>
</evidence>
<dbReference type="NCBIfam" id="TIGR00172">
    <property type="entry name" value="maf"/>
    <property type="match status" value="1"/>
</dbReference>
<evidence type="ECO:0000256" key="3">
    <source>
        <dbReference type="ARBA" id="ARBA00023080"/>
    </source>
</evidence>
<dbReference type="PIRSF" id="PIRSF006305">
    <property type="entry name" value="Maf"/>
    <property type="match status" value="1"/>
</dbReference>